<evidence type="ECO:0000256" key="3">
    <source>
        <dbReference type="PROSITE-ProRule" id="PRU00023"/>
    </source>
</evidence>
<feature type="non-terminal residue" evidence="4">
    <location>
        <position position="253"/>
    </location>
</feature>
<feature type="repeat" description="ANK" evidence="3">
    <location>
        <begin position="58"/>
        <end position="90"/>
    </location>
</feature>
<sequence length="253" mass="26861">MQILLGSDDGKGADLDFPDRNGRIRLSWAAGEGQVESLKGLLGLEKSKAADPSIPDRDGRTLLSWAAGSGHVEAVLLLIRHGKMTGLTEELTSNGKLPDNSPFFWATTNGQDNVLRALVEEQLGPASASVPPSYLRKASEQGWANVVKLLIGRGVSVDTPDTDNDDKTPLCVAAECGRVDVVKLLLQADANRNHQTSKARDTPLSLAVAHGHEAVVKALLEAGADITLVNAKGESPKSLAQRLDHANIVDMIV</sequence>
<feature type="repeat" description="ANK" evidence="3">
    <location>
        <begin position="199"/>
        <end position="231"/>
    </location>
</feature>
<dbReference type="PANTHER" id="PTHR24166">
    <property type="entry name" value="ROLLING PEBBLES, ISOFORM B"/>
    <property type="match status" value="1"/>
</dbReference>
<dbReference type="Pfam" id="PF12796">
    <property type="entry name" value="Ank_2"/>
    <property type="match status" value="2"/>
</dbReference>
<dbReference type="InterPro" id="IPR036770">
    <property type="entry name" value="Ankyrin_rpt-contain_sf"/>
</dbReference>
<keyword evidence="1" id="KW-0677">Repeat</keyword>
<comment type="caution">
    <text evidence="4">The sequence shown here is derived from an EMBL/GenBank/DDBJ whole genome shotgun (WGS) entry which is preliminary data.</text>
</comment>
<dbReference type="PRINTS" id="PR01415">
    <property type="entry name" value="ANKYRIN"/>
</dbReference>
<protein>
    <submittedName>
        <fullName evidence="4">Ankyrin repeat-containing domain protein</fullName>
    </submittedName>
</protein>
<dbReference type="Proteomes" id="UP001303760">
    <property type="component" value="Unassembled WGS sequence"/>
</dbReference>
<dbReference type="SMART" id="SM00248">
    <property type="entry name" value="ANK"/>
    <property type="match status" value="5"/>
</dbReference>
<gene>
    <name evidence="4" type="ORF">C8A03DRAFT_15187</name>
</gene>
<dbReference type="EMBL" id="MU860099">
    <property type="protein sequence ID" value="KAK4238351.1"/>
    <property type="molecule type" value="Genomic_DNA"/>
</dbReference>
<evidence type="ECO:0000256" key="2">
    <source>
        <dbReference type="ARBA" id="ARBA00023043"/>
    </source>
</evidence>
<organism evidence="4 5">
    <name type="scientific">Achaetomium macrosporum</name>
    <dbReference type="NCBI Taxonomy" id="79813"/>
    <lineage>
        <taxon>Eukaryota</taxon>
        <taxon>Fungi</taxon>
        <taxon>Dikarya</taxon>
        <taxon>Ascomycota</taxon>
        <taxon>Pezizomycotina</taxon>
        <taxon>Sordariomycetes</taxon>
        <taxon>Sordariomycetidae</taxon>
        <taxon>Sordariales</taxon>
        <taxon>Chaetomiaceae</taxon>
        <taxon>Achaetomium</taxon>
    </lineage>
</organism>
<dbReference type="PROSITE" id="PS50088">
    <property type="entry name" value="ANK_REPEAT"/>
    <property type="match status" value="3"/>
</dbReference>
<evidence type="ECO:0000256" key="1">
    <source>
        <dbReference type="ARBA" id="ARBA00022737"/>
    </source>
</evidence>
<dbReference type="Pfam" id="PF00023">
    <property type="entry name" value="Ank"/>
    <property type="match status" value="1"/>
</dbReference>
<dbReference type="PANTHER" id="PTHR24166:SF48">
    <property type="entry name" value="PROTEIN VAPYRIN"/>
    <property type="match status" value="1"/>
</dbReference>
<dbReference type="InterPro" id="IPR050889">
    <property type="entry name" value="Dendritic_Spine_Reg/Scaffold"/>
</dbReference>
<dbReference type="InterPro" id="IPR002110">
    <property type="entry name" value="Ankyrin_rpt"/>
</dbReference>
<dbReference type="SUPFAM" id="SSF48403">
    <property type="entry name" value="Ankyrin repeat"/>
    <property type="match status" value="1"/>
</dbReference>
<dbReference type="AlphaFoldDB" id="A0AAN7H776"/>
<dbReference type="PROSITE" id="PS50297">
    <property type="entry name" value="ANK_REP_REGION"/>
    <property type="match status" value="3"/>
</dbReference>
<accession>A0AAN7H776</accession>
<keyword evidence="5" id="KW-1185">Reference proteome</keyword>
<evidence type="ECO:0000313" key="4">
    <source>
        <dbReference type="EMBL" id="KAK4238351.1"/>
    </source>
</evidence>
<evidence type="ECO:0000313" key="5">
    <source>
        <dbReference type="Proteomes" id="UP001303760"/>
    </source>
</evidence>
<reference evidence="4" key="1">
    <citation type="journal article" date="2023" name="Mol. Phylogenet. Evol.">
        <title>Genome-scale phylogeny and comparative genomics of the fungal order Sordariales.</title>
        <authorList>
            <person name="Hensen N."/>
            <person name="Bonometti L."/>
            <person name="Westerberg I."/>
            <person name="Brannstrom I.O."/>
            <person name="Guillou S."/>
            <person name="Cros-Aarteil S."/>
            <person name="Calhoun S."/>
            <person name="Haridas S."/>
            <person name="Kuo A."/>
            <person name="Mondo S."/>
            <person name="Pangilinan J."/>
            <person name="Riley R."/>
            <person name="LaButti K."/>
            <person name="Andreopoulos B."/>
            <person name="Lipzen A."/>
            <person name="Chen C."/>
            <person name="Yan M."/>
            <person name="Daum C."/>
            <person name="Ng V."/>
            <person name="Clum A."/>
            <person name="Steindorff A."/>
            <person name="Ohm R.A."/>
            <person name="Martin F."/>
            <person name="Silar P."/>
            <person name="Natvig D.O."/>
            <person name="Lalanne C."/>
            <person name="Gautier V."/>
            <person name="Ament-Velasquez S.L."/>
            <person name="Kruys A."/>
            <person name="Hutchinson M.I."/>
            <person name="Powell A.J."/>
            <person name="Barry K."/>
            <person name="Miller A.N."/>
            <person name="Grigoriev I.V."/>
            <person name="Debuchy R."/>
            <person name="Gladieux P."/>
            <person name="Hiltunen Thoren M."/>
            <person name="Johannesson H."/>
        </authorList>
    </citation>
    <scope>NUCLEOTIDE SEQUENCE</scope>
    <source>
        <strain evidence="4">CBS 532.94</strain>
    </source>
</reference>
<feature type="repeat" description="ANK" evidence="3">
    <location>
        <begin position="165"/>
        <end position="197"/>
    </location>
</feature>
<proteinExistence type="predicted"/>
<name>A0AAN7H776_9PEZI</name>
<keyword evidence="2 3" id="KW-0040">ANK repeat</keyword>
<reference evidence="4" key="2">
    <citation type="submission" date="2023-05" db="EMBL/GenBank/DDBJ databases">
        <authorList>
            <consortium name="Lawrence Berkeley National Laboratory"/>
            <person name="Steindorff A."/>
            <person name="Hensen N."/>
            <person name="Bonometti L."/>
            <person name="Westerberg I."/>
            <person name="Brannstrom I.O."/>
            <person name="Guillou S."/>
            <person name="Cros-Aarteil S."/>
            <person name="Calhoun S."/>
            <person name="Haridas S."/>
            <person name="Kuo A."/>
            <person name="Mondo S."/>
            <person name="Pangilinan J."/>
            <person name="Riley R."/>
            <person name="Labutti K."/>
            <person name="Andreopoulos B."/>
            <person name="Lipzen A."/>
            <person name="Chen C."/>
            <person name="Yanf M."/>
            <person name="Daum C."/>
            <person name="Ng V."/>
            <person name="Clum A."/>
            <person name="Ohm R."/>
            <person name="Martin F."/>
            <person name="Silar P."/>
            <person name="Natvig D."/>
            <person name="Lalanne C."/>
            <person name="Gautier V."/>
            <person name="Ament-Velasquez S.L."/>
            <person name="Kruys A."/>
            <person name="Hutchinson M.I."/>
            <person name="Powell A.J."/>
            <person name="Barry K."/>
            <person name="Miller A.N."/>
            <person name="Grigoriev I.V."/>
            <person name="Debuchy R."/>
            <person name="Gladieux P."/>
            <person name="Thoren M.H."/>
            <person name="Johannesson H."/>
        </authorList>
    </citation>
    <scope>NUCLEOTIDE SEQUENCE</scope>
    <source>
        <strain evidence="4">CBS 532.94</strain>
    </source>
</reference>
<dbReference type="Gene3D" id="1.25.40.20">
    <property type="entry name" value="Ankyrin repeat-containing domain"/>
    <property type="match status" value="2"/>
</dbReference>